<gene>
    <name evidence="2" type="ORF">niasHT_036133</name>
</gene>
<name>A0ABD2HZD5_9BILA</name>
<evidence type="ECO:0000313" key="2">
    <source>
        <dbReference type="EMBL" id="KAL3072136.1"/>
    </source>
</evidence>
<feature type="compositionally biased region" description="Basic and acidic residues" evidence="1">
    <location>
        <begin position="56"/>
        <end position="68"/>
    </location>
</feature>
<dbReference type="Proteomes" id="UP001620626">
    <property type="component" value="Unassembled WGS sequence"/>
</dbReference>
<feature type="compositionally biased region" description="Acidic residues" evidence="1">
    <location>
        <begin position="1"/>
        <end position="12"/>
    </location>
</feature>
<organism evidence="2 3">
    <name type="scientific">Heterodera trifolii</name>
    <dbReference type="NCBI Taxonomy" id="157864"/>
    <lineage>
        <taxon>Eukaryota</taxon>
        <taxon>Metazoa</taxon>
        <taxon>Ecdysozoa</taxon>
        <taxon>Nematoda</taxon>
        <taxon>Chromadorea</taxon>
        <taxon>Rhabditida</taxon>
        <taxon>Tylenchina</taxon>
        <taxon>Tylenchomorpha</taxon>
        <taxon>Tylenchoidea</taxon>
        <taxon>Heteroderidae</taxon>
        <taxon>Heteroderinae</taxon>
        <taxon>Heterodera</taxon>
    </lineage>
</organism>
<protein>
    <submittedName>
        <fullName evidence="2">Uncharacterized protein</fullName>
    </submittedName>
</protein>
<proteinExistence type="predicted"/>
<dbReference type="EMBL" id="JBICBT010001345">
    <property type="protein sequence ID" value="KAL3072136.1"/>
    <property type="molecule type" value="Genomic_DNA"/>
</dbReference>
<accession>A0ABD2HZD5</accession>
<dbReference type="AlphaFoldDB" id="A0ABD2HZD5"/>
<comment type="caution">
    <text evidence="2">The sequence shown here is derived from an EMBL/GenBank/DDBJ whole genome shotgun (WGS) entry which is preliminary data.</text>
</comment>
<evidence type="ECO:0000313" key="3">
    <source>
        <dbReference type="Proteomes" id="UP001620626"/>
    </source>
</evidence>
<keyword evidence="3" id="KW-1185">Reference proteome</keyword>
<feature type="compositionally biased region" description="Basic and acidic residues" evidence="1">
    <location>
        <begin position="76"/>
        <end position="86"/>
    </location>
</feature>
<reference evidence="2 3" key="1">
    <citation type="submission" date="2024-10" db="EMBL/GenBank/DDBJ databases">
        <authorList>
            <person name="Kim D."/>
        </authorList>
    </citation>
    <scope>NUCLEOTIDE SEQUENCE [LARGE SCALE GENOMIC DNA]</scope>
    <source>
        <strain evidence="2">BH-2024</strain>
    </source>
</reference>
<sequence length="86" mass="9843">MNELQALEEEECVPANGGVNETDEKNGKRRNVQKRGEERTPPVRGTLRLITANHPPIDRKWQKGRAGERAQQTLPNKERGWDNEGR</sequence>
<evidence type="ECO:0000256" key="1">
    <source>
        <dbReference type="SAM" id="MobiDB-lite"/>
    </source>
</evidence>
<feature type="region of interest" description="Disordered" evidence="1">
    <location>
        <begin position="1"/>
        <end position="86"/>
    </location>
</feature>